<dbReference type="InterPro" id="IPR053204">
    <property type="entry name" value="Oxopyrrolidines_Biosynth-assoc"/>
</dbReference>
<protein>
    <submittedName>
        <fullName evidence="1">Uncharacterized protein</fullName>
    </submittedName>
</protein>
<evidence type="ECO:0000313" key="2">
    <source>
        <dbReference type="Proteomes" id="UP000184330"/>
    </source>
</evidence>
<dbReference type="EMBL" id="FJOG01000042">
    <property type="protein sequence ID" value="CZR67168.1"/>
    <property type="molecule type" value="Genomic_DNA"/>
</dbReference>
<dbReference type="AlphaFoldDB" id="A0A1L7XQC9"/>
<evidence type="ECO:0000313" key="1">
    <source>
        <dbReference type="EMBL" id="CZR67168.1"/>
    </source>
</evidence>
<accession>A0A1L7XQC9</accession>
<sequence length="289" mass="33482">MDDLLRPGSDIEPQIAADSMVELYSSSLRHVLDGTTNWSRPEDEFPGNFCYRLFYSMFYIVRQLAAEDEEGQGKLAEFLDCLRKMPTTTHENTGIACRWQYLPTISYGHIDSNRGMFYPSTLFERPRTNSMPSDIMLTTASREQQRTEDLNFNAFLARLTRLSGLNGAETLDFSCWGHQALVTALEEEVNSRSKEFHTQRAVWDANIPFAAQWIKTCGRVLFESDRKFDWRADGGRLWTGKNGFSRERWKFWRKRFRDISTFTQSSQEAKYICRKMAGLMEDIEGADTS</sequence>
<dbReference type="InterPro" id="IPR022085">
    <property type="entry name" value="OpdG"/>
</dbReference>
<reference evidence="1 2" key="1">
    <citation type="submission" date="2016-03" db="EMBL/GenBank/DDBJ databases">
        <authorList>
            <person name="Ploux O."/>
        </authorList>
    </citation>
    <scope>NUCLEOTIDE SEQUENCE [LARGE SCALE GENOMIC DNA]</scope>
    <source>
        <strain evidence="1 2">UAMH 11012</strain>
    </source>
</reference>
<name>A0A1L7XQC9_9HELO</name>
<dbReference type="PANTHER" id="PTHR38797:SF4">
    <property type="entry name" value="NUCLEAR PORE COMPLEX PROTEIN NUP85"/>
    <property type="match status" value="1"/>
</dbReference>
<proteinExistence type="predicted"/>
<dbReference type="OrthoDB" id="3350591at2759"/>
<dbReference type="STRING" id="576137.A0A1L7XQC9"/>
<dbReference type="Pfam" id="PF12311">
    <property type="entry name" value="DUF3632"/>
    <property type="match status" value="1"/>
</dbReference>
<dbReference type="PANTHER" id="PTHR38797">
    <property type="entry name" value="NUCLEAR PORE COMPLEX PROTEIN NUP85-RELATED"/>
    <property type="match status" value="1"/>
</dbReference>
<organism evidence="1 2">
    <name type="scientific">Phialocephala subalpina</name>
    <dbReference type="NCBI Taxonomy" id="576137"/>
    <lineage>
        <taxon>Eukaryota</taxon>
        <taxon>Fungi</taxon>
        <taxon>Dikarya</taxon>
        <taxon>Ascomycota</taxon>
        <taxon>Pezizomycotina</taxon>
        <taxon>Leotiomycetes</taxon>
        <taxon>Helotiales</taxon>
        <taxon>Mollisiaceae</taxon>
        <taxon>Phialocephala</taxon>
        <taxon>Phialocephala fortinii species complex</taxon>
    </lineage>
</organism>
<gene>
    <name evidence="1" type="ORF">PAC_17067</name>
</gene>
<dbReference type="Proteomes" id="UP000184330">
    <property type="component" value="Unassembled WGS sequence"/>
</dbReference>
<keyword evidence="2" id="KW-1185">Reference proteome</keyword>